<comment type="similarity">
    <text evidence="1">Belongs to the bacterial solute-binding protein ModA family.</text>
</comment>
<evidence type="ECO:0000256" key="4">
    <source>
        <dbReference type="SAM" id="SignalP"/>
    </source>
</evidence>
<accession>A0ABW2LI92</accession>
<gene>
    <name evidence="5" type="primary">modA</name>
    <name evidence="5" type="ORF">ACFQRI_07455</name>
</gene>
<proteinExistence type="inferred from homology"/>
<dbReference type="NCBIfam" id="TIGR01256">
    <property type="entry name" value="modA"/>
    <property type="match status" value="1"/>
</dbReference>
<dbReference type="InterPro" id="IPR050682">
    <property type="entry name" value="ModA/WtpA"/>
</dbReference>
<evidence type="ECO:0000313" key="5">
    <source>
        <dbReference type="EMBL" id="MFC7341246.1"/>
    </source>
</evidence>
<dbReference type="RefSeq" id="WP_380665912.1">
    <property type="nucleotide sequence ID" value="NZ_JBHTCJ010000003.1"/>
</dbReference>
<dbReference type="Proteomes" id="UP001596504">
    <property type="component" value="Unassembled WGS sequence"/>
</dbReference>
<dbReference type="PANTHER" id="PTHR30632">
    <property type="entry name" value="MOLYBDATE-BINDING PERIPLASMIC PROTEIN"/>
    <property type="match status" value="1"/>
</dbReference>
<dbReference type="PROSITE" id="PS51257">
    <property type="entry name" value="PROKAR_LIPOPROTEIN"/>
    <property type="match status" value="1"/>
</dbReference>
<keyword evidence="6" id="KW-1185">Reference proteome</keyword>
<keyword evidence="2" id="KW-0479">Metal-binding</keyword>
<sequence>MRLKAIAGAALALVLLAGCGTAGSEQHRTLTVLAAASLTESFDEIGRKFHAEHPEVEVKFDYQGSSTLAEQIRQGRPADVFASADAKNVDKVRDQVSPPRTFATNRLTIAVPRGNPARITSLADLARAQDVVVCAPQVPCGSAAREVAAAGGVRLHPASEENDVKSVLRKVAAGEADAGLVYVTDAVAAGGRVEAVDFPEAEQARNTYPIASINSAPHPERARAFVEFVRGPVGRQVLAEHGFGVP</sequence>
<feature type="chain" id="PRO_5047029683" evidence="4">
    <location>
        <begin position="23"/>
        <end position="246"/>
    </location>
</feature>
<evidence type="ECO:0000256" key="1">
    <source>
        <dbReference type="ARBA" id="ARBA00009175"/>
    </source>
</evidence>
<evidence type="ECO:0000256" key="2">
    <source>
        <dbReference type="ARBA" id="ARBA00022723"/>
    </source>
</evidence>
<dbReference type="SUPFAM" id="SSF53850">
    <property type="entry name" value="Periplasmic binding protein-like II"/>
    <property type="match status" value="1"/>
</dbReference>
<dbReference type="Gene3D" id="3.40.190.10">
    <property type="entry name" value="Periplasmic binding protein-like II"/>
    <property type="match status" value="2"/>
</dbReference>
<feature type="signal peptide" evidence="4">
    <location>
        <begin position="1"/>
        <end position="22"/>
    </location>
</feature>
<name>A0ABW2LI92_9PSEU</name>
<evidence type="ECO:0000313" key="6">
    <source>
        <dbReference type="Proteomes" id="UP001596504"/>
    </source>
</evidence>
<keyword evidence="3 4" id="KW-0732">Signal</keyword>
<dbReference type="Pfam" id="PF13531">
    <property type="entry name" value="SBP_bac_11"/>
    <property type="match status" value="1"/>
</dbReference>
<dbReference type="InterPro" id="IPR005950">
    <property type="entry name" value="ModA"/>
</dbReference>
<protein>
    <submittedName>
        <fullName evidence="5">Molybdate ABC transporter substrate-binding protein</fullName>
    </submittedName>
</protein>
<comment type="caution">
    <text evidence="5">The sequence shown here is derived from an EMBL/GenBank/DDBJ whole genome shotgun (WGS) entry which is preliminary data.</text>
</comment>
<dbReference type="EMBL" id="JBHTCJ010000003">
    <property type="protein sequence ID" value="MFC7341246.1"/>
    <property type="molecule type" value="Genomic_DNA"/>
</dbReference>
<dbReference type="PIRSF" id="PIRSF004846">
    <property type="entry name" value="ModA"/>
    <property type="match status" value="1"/>
</dbReference>
<organism evidence="5 6">
    <name type="scientific">Saccharopolyspora griseoalba</name>
    <dbReference type="NCBI Taxonomy" id="1431848"/>
    <lineage>
        <taxon>Bacteria</taxon>
        <taxon>Bacillati</taxon>
        <taxon>Actinomycetota</taxon>
        <taxon>Actinomycetes</taxon>
        <taxon>Pseudonocardiales</taxon>
        <taxon>Pseudonocardiaceae</taxon>
        <taxon>Saccharopolyspora</taxon>
    </lineage>
</organism>
<dbReference type="CDD" id="cd13538">
    <property type="entry name" value="PBP2_ModA_like_1"/>
    <property type="match status" value="1"/>
</dbReference>
<dbReference type="PANTHER" id="PTHR30632:SF0">
    <property type="entry name" value="SULFATE-BINDING PROTEIN"/>
    <property type="match status" value="1"/>
</dbReference>
<evidence type="ECO:0000256" key="3">
    <source>
        <dbReference type="ARBA" id="ARBA00022729"/>
    </source>
</evidence>
<reference evidence="6" key="1">
    <citation type="journal article" date="2019" name="Int. J. Syst. Evol. Microbiol.">
        <title>The Global Catalogue of Microorganisms (GCM) 10K type strain sequencing project: providing services to taxonomists for standard genome sequencing and annotation.</title>
        <authorList>
            <consortium name="The Broad Institute Genomics Platform"/>
            <consortium name="The Broad Institute Genome Sequencing Center for Infectious Disease"/>
            <person name="Wu L."/>
            <person name="Ma J."/>
        </authorList>
    </citation>
    <scope>NUCLEOTIDE SEQUENCE [LARGE SCALE GENOMIC DNA]</scope>
    <source>
        <strain evidence="6">WLHS5</strain>
    </source>
</reference>